<name>A0A9P6VC41_9HELO</name>
<evidence type="ECO:0000313" key="2">
    <source>
        <dbReference type="Proteomes" id="UP000785200"/>
    </source>
</evidence>
<protein>
    <recommendedName>
        <fullName evidence="3">Carboxymuconolactone decarboxylase-like domain-containing protein</fullName>
    </recommendedName>
</protein>
<dbReference type="InterPro" id="IPR029032">
    <property type="entry name" value="AhpD-like"/>
</dbReference>
<proteinExistence type="predicted"/>
<gene>
    <name evidence="1" type="ORF">D0Z07_9362</name>
</gene>
<dbReference type="AlphaFoldDB" id="A0A9P6VC41"/>
<reference evidence="1" key="1">
    <citation type="submission" date="2019-07" db="EMBL/GenBank/DDBJ databases">
        <title>Hyphodiscus hymeniophilus genome sequencing and assembly.</title>
        <authorList>
            <person name="Kramer G."/>
            <person name="Nodwell J."/>
        </authorList>
    </citation>
    <scope>NUCLEOTIDE SEQUENCE</scope>
    <source>
        <strain evidence="1">ATCC 34498</strain>
    </source>
</reference>
<organism evidence="1 2">
    <name type="scientific">Hyphodiscus hymeniophilus</name>
    <dbReference type="NCBI Taxonomy" id="353542"/>
    <lineage>
        <taxon>Eukaryota</taxon>
        <taxon>Fungi</taxon>
        <taxon>Dikarya</taxon>
        <taxon>Ascomycota</taxon>
        <taxon>Pezizomycotina</taxon>
        <taxon>Leotiomycetes</taxon>
        <taxon>Helotiales</taxon>
        <taxon>Hyphodiscaceae</taxon>
        <taxon>Hyphodiscus</taxon>
    </lineage>
</organism>
<dbReference type="Gene3D" id="1.20.1290.10">
    <property type="entry name" value="AhpD-like"/>
    <property type="match status" value="1"/>
</dbReference>
<evidence type="ECO:0008006" key="3">
    <source>
        <dbReference type="Google" id="ProtNLM"/>
    </source>
</evidence>
<accession>A0A9P6VC41</accession>
<dbReference type="PANTHER" id="PTHR34846:SF11">
    <property type="entry name" value="4-CARBOXYMUCONOLACTONE DECARBOXYLASE FAMILY PROTEIN (AFU_ORTHOLOGUE AFUA_6G11590)"/>
    <property type="match status" value="1"/>
</dbReference>
<dbReference type="OrthoDB" id="9998495at2759"/>
<keyword evidence="2" id="KW-1185">Reference proteome</keyword>
<comment type="caution">
    <text evidence="1">The sequence shown here is derived from an EMBL/GenBank/DDBJ whole genome shotgun (WGS) entry which is preliminary data.</text>
</comment>
<dbReference type="EMBL" id="VNKQ01000022">
    <property type="protein sequence ID" value="KAG0644912.1"/>
    <property type="molecule type" value="Genomic_DNA"/>
</dbReference>
<sequence length="191" mass="21105">MKLPYVSGSSEGLPAEAKAVYERVRQRRGAGGFLPLDLALLHSPNLADGWNSLLGAVRTRSSLPDDIREICICRPALINKAWFEWNHHAPILEAAAGFTREMMSVVEQLNPTDQGALNDRQWAVLQYCDDMTRDIAVPDEALKLMQQAGFTEKEVVEITITCAAYNMVSRFLVALDVGEANSSPPKFSSKL</sequence>
<dbReference type="PANTHER" id="PTHR34846">
    <property type="entry name" value="4-CARBOXYMUCONOLACTONE DECARBOXYLASE FAMILY PROTEIN (AFU_ORTHOLOGUE AFUA_6G11590)"/>
    <property type="match status" value="1"/>
</dbReference>
<dbReference type="SUPFAM" id="SSF69118">
    <property type="entry name" value="AhpD-like"/>
    <property type="match status" value="1"/>
</dbReference>
<dbReference type="Proteomes" id="UP000785200">
    <property type="component" value="Unassembled WGS sequence"/>
</dbReference>
<evidence type="ECO:0000313" key="1">
    <source>
        <dbReference type="EMBL" id="KAG0644912.1"/>
    </source>
</evidence>